<proteinExistence type="predicted"/>
<dbReference type="AlphaFoldDB" id="A0A2N5NB27"/>
<evidence type="ECO:0000313" key="2">
    <source>
        <dbReference type="Proteomes" id="UP000234789"/>
    </source>
</evidence>
<dbReference type="Proteomes" id="UP000234789">
    <property type="component" value="Unassembled WGS sequence"/>
</dbReference>
<comment type="caution">
    <text evidence="1">The sequence shown here is derived from an EMBL/GenBank/DDBJ whole genome shotgun (WGS) entry which is preliminary data.</text>
</comment>
<dbReference type="EMBL" id="NFEZ01000003">
    <property type="protein sequence ID" value="PLT47556.1"/>
    <property type="molecule type" value="Genomic_DNA"/>
</dbReference>
<name>A0A2N5NB27_9BACL</name>
<reference evidence="1 2" key="1">
    <citation type="submission" date="2017-05" db="EMBL/GenBank/DDBJ databases">
        <title>Functional genome analysis of Paenibacillus pasadenensis strain R16: insights on endophytic life style and antifungal activity.</title>
        <authorList>
            <person name="Passera A."/>
            <person name="Marcolungo L."/>
            <person name="Casati P."/>
            <person name="Brasca M."/>
            <person name="Quaglino F."/>
            <person name="Delledonne M."/>
        </authorList>
    </citation>
    <scope>NUCLEOTIDE SEQUENCE [LARGE SCALE GENOMIC DNA]</scope>
    <source>
        <strain evidence="1 2">R16</strain>
    </source>
</reference>
<keyword evidence="2" id="KW-1185">Reference proteome</keyword>
<protein>
    <submittedName>
        <fullName evidence="1">Uncharacterized protein</fullName>
    </submittedName>
</protein>
<gene>
    <name evidence="1" type="ORF">B8V81_1780</name>
</gene>
<accession>A0A2N5NB27</accession>
<sequence length="49" mass="5495">MFGMLLLLAAAAYLLWTLLLSLAAGIDWRAFAAPDASESERHHPFKHRD</sequence>
<evidence type="ECO:0000313" key="1">
    <source>
        <dbReference type="EMBL" id="PLT47556.1"/>
    </source>
</evidence>
<dbReference type="RefSeq" id="WP_153784237.1">
    <property type="nucleotide sequence ID" value="NZ_NFEZ01000003.1"/>
</dbReference>
<organism evidence="1 2">
    <name type="scientific">Paenibacillus pasadenensis</name>
    <dbReference type="NCBI Taxonomy" id="217090"/>
    <lineage>
        <taxon>Bacteria</taxon>
        <taxon>Bacillati</taxon>
        <taxon>Bacillota</taxon>
        <taxon>Bacilli</taxon>
        <taxon>Bacillales</taxon>
        <taxon>Paenibacillaceae</taxon>
        <taxon>Paenibacillus</taxon>
    </lineage>
</organism>